<keyword evidence="4" id="KW-1185">Reference proteome</keyword>
<feature type="compositionally biased region" description="Polar residues" evidence="1">
    <location>
        <begin position="138"/>
        <end position="149"/>
    </location>
</feature>
<keyword evidence="2" id="KW-0732">Signal</keyword>
<evidence type="ECO:0000313" key="3">
    <source>
        <dbReference type="EMBL" id="KAL3775427.1"/>
    </source>
</evidence>
<name>A0ABD3NHQ4_9STRA</name>
<evidence type="ECO:0000256" key="2">
    <source>
        <dbReference type="SAM" id="SignalP"/>
    </source>
</evidence>
<evidence type="ECO:0000256" key="1">
    <source>
        <dbReference type="SAM" id="MobiDB-lite"/>
    </source>
</evidence>
<dbReference type="EMBL" id="JALLPJ020001155">
    <property type="protein sequence ID" value="KAL3775427.1"/>
    <property type="molecule type" value="Genomic_DNA"/>
</dbReference>
<accession>A0ABD3NHQ4</accession>
<reference evidence="3 4" key="1">
    <citation type="submission" date="2024-10" db="EMBL/GenBank/DDBJ databases">
        <title>Updated reference genomes for cyclostephanoid diatoms.</title>
        <authorList>
            <person name="Roberts W.R."/>
            <person name="Alverson A.J."/>
        </authorList>
    </citation>
    <scope>NUCLEOTIDE SEQUENCE [LARGE SCALE GENOMIC DNA]</scope>
    <source>
        <strain evidence="3 4">AJA010-31</strain>
    </source>
</reference>
<feature type="region of interest" description="Disordered" evidence="1">
    <location>
        <begin position="136"/>
        <end position="161"/>
    </location>
</feature>
<protein>
    <submittedName>
        <fullName evidence="3">Uncharacterized protein</fullName>
    </submittedName>
</protein>
<feature type="chain" id="PRO_5044785254" evidence="2">
    <location>
        <begin position="21"/>
        <end position="203"/>
    </location>
</feature>
<dbReference type="Proteomes" id="UP001530400">
    <property type="component" value="Unassembled WGS sequence"/>
</dbReference>
<organism evidence="3 4">
    <name type="scientific">Cyclotella atomus</name>
    <dbReference type="NCBI Taxonomy" id="382360"/>
    <lineage>
        <taxon>Eukaryota</taxon>
        <taxon>Sar</taxon>
        <taxon>Stramenopiles</taxon>
        <taxon>Ochrophyta</taxon>
        <taxon>Bacillariophyta</taxon>
        <taxon>Coscinodiscophyceae</taxon>
        <taxon>Thalassiosirophycidae</taxon>
        <taxon>Stephanodiscales</taxon>
        <taxon>Stephanodiscaceae</taxon>
        <taxon>Cyclotella</taxon>
    </lineage>
</organism>
<comment type="caution">
    <text evidence="3">The sequence shown here is derived from an EMBL/GenBank/DDBJ whole genome shotgun (WGS) entry which is preliminary data.</text>
</comment>
<sequence>MKIVNNALIIALIGAPSISAKLNSPNRDLQIFGDNETALLGGLADTVSGVVDNFVNSTSEAISGFIENATVPDVSGLLNGTLDGFMPEGGLGLEIPGDNETVGSTVAPETLPAETGSTVGVETLLGETGSIVGVETSPAETGSTVSPGSTAVATTTDEDVEDEEEANLENGADAVEGEDSAASGQLTSTVASIVSVGMIIHAL</sequence>
<evidence type="ECO:0000313" key="4">
    <source>
        <dbReference type="Proteomes" id="UP001530400"/>
    </source>
</evidence>
<proteinExistence type="predicted"/>
<feature type="signal peptide" evidence="2">
    <location>
        <begin position="1"/>
        <end position="20"/>
    </location>
</feature>
<dbReference type="AlphaFoldDB" id="A0ABD3NHQ4"/>
<gene>
    <name evidence="3" type="ORF">ACHAWO_001441</name>
</gene>